<dbReference type="AlphaFoldDB" id="A0A8H4U1L8"/>
<accession>A0A8H4U1L8</accession>
<keyword evidence="3" id="KW-1185">Reference proteome</keyword>
<evidence type="ECO:0000256" key="1">
    <source>
        <dbReference type="SAM" id="MobiDB-lite"/>
    </source>
</evidence>
<reference evidence="2" key="1">
    <citation type="journal article" date="2020" name="BMC Genomics">
        <title>Correction to: Identification and distribution of gene clusters required for synthesis of sphingolipid metabolism inhibitors in diverse species of the filamentous fungus Fusarium.</title>
        <authorList>
            <person name="Kim H.S."/>
            <person name="Lohmar J.M."/>
            <person name="Busman M."/>
            <person name="Brown D.W."/>
            <person name="Naumann T.A."/>
            <person name="Divon H.H."/>
            <person name="Lysoe E."/>
            <person name="Uhlig S."/>
            <person name="Proctor R.H."/>
        </authorList>
    </citation>
    <scope>NUCLEOTIDE SEQUENCE</scope>
    <source>
        <strain evidence="2">NRRL 20472</strain>
    </source>
</reference>
<dbReference type="Proteomes" id="UP000622797">
    <property type="component" value="Unassembled WGS sequence"/>
</dbReference>
<sequence>MDYHCGVEKTYISETEYETSNQISNHLSRENLTFPSLWLLPASASPWKTQSSALDRKQTNMEVVREAPKVVSAEDRLMYSIQCNSGNSRRQGSPGLSIKLRYDLTLPAASIAFIEHQVQSQMKDQQGKQAQLQEWPEKPGLTSKSTE</sequence>
<dbReference type="EMBL" id="JABEXW010000222">
    <property type="protein sequence ID" value="KAF4967810.1"/>
    <property type="molecule type" value="Genomic_DNA"/>
</dbReference>
<name>A0A8H4U1L8_9HYPO</name>
<evidence type="ECO:0000313" key="2">
    <source>
        <dbReference type="EMBL" id="KAF4967810.1"/>
    </source>
</evidence>
<reference evidence="2" key="2">
    <citation type="submission" date="2020-05" db="EMBL/GenBank/DDBJ databases">
        <authorList>
            <person name="Kim H.-S."/>
            <person name="Proctor R.H."/>
            <person name="Brown D.W."/>
        </authorList>
    </citation>
    <scope>NUCLEOTIDE SEQUENCE</scope>
    <source>
        <strain evidence="2">NRRL 20472</strain>
    </source>
</reference>
<comment type="caution">
    <text evidence="2">The sequence shown here is derived from an EMBL/GenBank/DDBJ whole genome shotgun (WGS) entry which is preliminary data.</text>
</comment>
<proteinExistence type="predicted"/>
<feature type="compositionally biased region" description="Polar residues" evidence="1">
    <location>
        <begin position="118"/>
        <end position="132"/>
    </location>
</feature>
<protein>
    <submittedName>
        <fullName evidence="2">Uncharacterized protein</fullName>
    </submittedName>
</protein>
<feature type="region of interest" description="Disordered" evidence="1">
    <location>
        <begin position="118"/>
        <end position="147"/>
    </location>
</feature>
<organism evidence="2 3">
    <name type="scientific">Fusarium sarcochroum</name>
    <dbReference type="NCBI Taxonomy" id="1208366"/>
    <lineage>
        <taxon>Eukaryota</taxon>
        <taxon>Fungi</taxon>
        <taxon>Dikarya</taxon>
        <taxon>Ascomycota</taxon>
        <taxon>Pezizomycotina</taxon>
        <taxon>Sordariomycetes</taxon>
        <taxon>Hypocreomycetidae</taxon>
        <taxon>Hypocreales</taxon>
        <taxon>Nectriaceae</taxon>
        <taxon>Fusarium</taxon>
        <taxon>Fusarium lateritium species complex</taxon>
    </lineage>
</organism>
<evidence type="ECO:0000313" key="3">
    <source>
        <dbReference type="Proteomes" id="UP000622797"/>
    </source>
</evidence>
<gene>
    <name evidence="2" type="ORF">FSARC_4702</name>
</gene>